<dbReference type="RefSeq" id="WP_116553809.1">
    <property type="nucleotide sequence ID" value="NZ_QCZG01000007.1"/>
</dbReference>
<feature type="transmembrane region" description="Helical" evidence="1">
    <location>
        <begin position="55"/>
        <end position="80"/>
    </location>
</feature>
<evidence type="ECO:0000313" key="3">
    <source>
        <dbReference type="Proteomes" id="UP000245998"/>
    </source>
</evidence>
<gene>
    <name evidence="2" type="ORF">DCC39_05120</name>
</gene>
<comment type="caution">
    <text evidence="2">The sequence shown here is derived from an EMBL/GenBank/DDBJ whole genome shotgun (WGS) entry which is preliminary data.</text>
</comment>
<organism evidence="2 3">
    <name type="scientific">Pueribacillus theae</name>
    <dbReference type="NCBI Taxonomy" id="2171751"/>
    <lineage>
        <taxon>Bacteria</taxon>
        <taxon>Bacillati</taxon>
        <taxon>Bacillota</taxon>
        <taxon>Bacilli</taxon>
        <taxon>Bacillales</taxon>
        <taxon>Bacillaceae</taxon>
        <taxon>Pueribacillus</taxon>
    </lineage>
</organism>
<keyword evidence="1" id="KW-1133">Transmembrane helix</keyword>
<reference evidence="2 3" key="1">
    <citation type="submission" date="2018-04" db="EMBL/GenBank/DDBJ databases">
        <title>Camelliibacillus theae gen. nov., sp. nov., isolated from Pu'er tea.</title>
        <authorList>
            <person name="Niu L."/>
        </authorList>
    </citation>
    <scope>NUCLEOTIDE SEQUENCE [LARGE SCALE GENOMIC DNA]</scope>
    <source>
        <strain evidence="2 3">T8</strain>
    </source>
</reference>
<dbReference type="AlphaFoldDB" id="A0A2U1K5S8"/>
<protein>
    <recommendedName>
        <fullName evidence="4">Phage holin family protein</fullName>
    </recommendedName>
</protein>
<dbReference type="Proteomes" id="UP000245998">
    <property type="component" value="Unassembled WGS sequence"/>
</dbReference>
<dbReference type="EMBL" id="QCZG01000007">
    <property type="protein sequence ID" value="PWA12605.1"/>
    <property type="molecule type" value="Genomic_DNA"/>
</dbReference>
<keyword evidence="1" id="KW-0812">Transmembrane</keyword>
<proteinExistence type="predicted"/>
<accession>A0A2U1K5S8</accession>
<dbReference type="PANTHER" id="PTHR37309">
    <property type="entry name" value="SLR0284 PROTEIN"/>
    <property type="match status" value="1"/>
</dbReference>
<dbReference type="OrthoDB" id="7205479at2"/>
<evidence type="ECO:0000313" key="2">
    <source>
        <dbReference type="EMBL" id="PWA12605.1"/>
    </source>
</evidence>
<evidence type="ECO:0000256" key="1">
    <source>
        <dbReference type="SAM" id="Phobius"/>
    </source>
</evidence>
<keyword evidence="3" id="KW-1185">Reference proteome</keyword>
<dbReference type="InterPro" id="IPR007165">
    <property type="entry name" value="Phage_holin_4_2"/>
</dbReference>
<sequence>MLRNWIISLFINSVVLIVVAGYFPTIHLEGIGAAILASMILSLMNIFVKPFLILLTLPVTVLTLGLFLIVINAITLMFTSALMGDLFVIEGFGSAILAAIVIALLNLAIQKIIIEPLQRK</sequence>
<feature type="transmembrane region" description="Helical" evidence="1">
    <location>
        <begin position="30"/>
        <end position="48"/>
    </location>
</feature>
<evidence type="ECO:0008006" key="4">
    <source>
        <dbReference type="Google" id="ProtNLM"/>
    </source>
</evidence>
<name>A0A2U1K5S8_9BACI</name>
<dbReference type="Pfam" id="PF04020">
    <property type="entry name" value="Phage_holin_4_2"/>
    <property type="match status" value="1"/>
</dbReference>
<dbReference type="PANTHER" id="PTHR37309:SF1">
    <property type="entry name" value="SLR0284 PROTEIN"/>
    <property type="match status" value="1"/>
</dbReference>
<feature type="transmembrane region" description="Helical" evidence="1">
    <location>
        <begin position="86"/>
        <end position="109"/>
    </location>
</feature>
<keyword evidence="1" id="KW-0472">Membrane</keyword>
<feature type="transmembrane region" description="Helical" evidence="1">
    <location>
        <begin position="5"/>
        <end position="24"/>
    </location>
</feature>